<feature type="chain" id="PRO_5041407909" evidence="8">
    <location>
        <begin position="35"/>
        <end position="502"/>
    </location>
</feature>
<gene>
    <name evidence="9" type="ORF">rosag_36670</name>
</gene>
<comment type="caution">
    <text evidence="9">The sequence shown here is derived from an EMBL/GenBank/DDBJ whole genome shotgun (WGS) entry which is preliminary data.</text>
</comment>
<dbReference type="InterPro" id="IPR005017">
    <property type="entry name" value="OMPP1/FadL/TodX"/>
</dbReference>
<keyword evidence="5 8" id="KW-0732">Signal</keyword>
<keyword evidence="7" id="KW-0998">Cell outer membrane</keyword>
<protein>
    <submittedName>
        <fullName evidence="9">Long-chain fatty acid transporter</fullName>
    </submittedName>
</protein>
<sequence>MQFRAHARRAVRAGGAPALVLATVLSAAASPAHAQGFGLNEIGSCAIARGFAVTGAPCEDASVLYWNPGATASVPRGLSLYGGVTAIQVKGSFTHDVTARREEGDVPVEFPPFLGATWKGSGPTSSRLALGVAAYVPYGLTSQWADDFSGRFAAQKASLQTIYVQPTIGFDLVPGRFSIGAGPVIGHSSIEIRQAIDFSQQLAPAPAPAGTRFGQLGFAPGTEFATAQIKGGSKLAYGAHVGAQLKLTPSLSLGARYLTSVKFEYDDADATFTPSATASSYVLPGGNALGAPAGTTLAQLTAPQFQAGGTLAPGQTASTEIEHPAQFQVGIGFTGIPGTTLSADYGRTFWSSFDVLPVTFPATASGAASPLTRTLIEEYEDISSYRVGLEHRFGSAGVTGGMLNGVAGRLGFSYAESPAPDQTVTPLLPDMNRYNFSGGLGIPLGGSLTLDAAYLRVETEGRRGRTDERPESLTPSQTVQTLNSGWYALNANIFSVSLKARF</sequence>
<evidence type="ECO:0000256" key="2">
    <source>
        <dbReference type="ARBA" id="ARBA00008163"/>
    </source>
</evidence>
<evidence type="ECO:0000256" key="1">
    <source>
        <dbReference type="ARBA" id="ARBA00004571"/>
    </source>
</evidence>
<dbReference type="EMBL" id="BRXS01000005">
    <property type="protein sequence ID" value="GLC27154.1"/>
    <property type="molecule type" value="Genomic_DNA"/>
</dbReference>
<accession>A0AA37Q5W3</accession>
<evidence type="ECO:0000256" key="5">
    <source>
        <dbReference type="ARBA" id="ARBA00022729"/>
    </source>
</evidence>
<dbReference type="Pfam" id="PF03349">
    <property type="entry name" value="Toluene_X"/>
    <property type="match status" value="1"/>
</dbReference>
<evidence type="ECO:0000256" key="4">
    <source>
        <dbReference type="ARBA" id="ARBA00022692"/>
    </source>
</evidence>
<keyword evidence="3" id="KW-1134">Transmembrane beta strand</keyword>
<comment type="similarity">
    <text evidence="2">Belongs to the OmpP1/FadL family.</text>
</comment>
<dbReference type="Proteomes" id="UP001161325">
    <property type="component" value="Unassembled WGS sequence"/>
</dbReference>
<reference evidence="9" key="1">
    <citation type="submission" date="2022-08" db="EMBL/GenBank/DDBJ databases">
        <title>Draft genome sequencing of Roseisolibacter agri AW1220.</title>
        <authorList>
            <person name="Tobiishi Y."/>
            <person name="Tonouchi A."/>
        </authorList>
    </citation>
    <scope>NUCLEOTIDE SEQUENCE</scope>
    <source>
        <strain evidence="9">AW1220</strain>
    </source>
</reference>
<evidence type="ECO:0000256" key="3">
    <source>
        <dbReference type="ARBA" id="ARBA00022452"/>
    </source>
</evidence>
<dbReference type="PANTHER" id="PTHR35093">
    <property type="entry name" value="OUTER MEMBRANE PROTEIN NMB0088-RELATED"/>
    <property type="match status" value="1"/>
</dbReference>
<feature type="signal peptide" evidence="8">
    <location>
        <begin position="1"/>
        <end position="34"/>
    </location>
</feature>
<organism evidence="9 10">
    <name type="scientific">Roseisolibacter agri</name>
    <dbReference type="NCBI Taxonomy" id="2014610"/>
    <lineage>
        <taxon>Bacteria</taxon>
        <taxon>Pseudomonadati</taxon>
        <taxon>Gemmatimonadota</taxon>
        <taxon>Gemmatimonadia</taxon>
        <taxon>Gemmatimonadales</taxon>
        <taxon>Gemmatimonadaceae</taxon>
        <taxon>Roseisolibacter</taxon>
    </lineage>
</organism>
<dbReference type="RefSeq" id="WP_284351600.1">
    <property type="nucleotide sequence ID" value="NZ_BRXS01000005.1"/>
</dbReference>
<dbReference type="AlphaFoldDB" id="A0AA37Q5W3"/>
<dbReference type="GO" id="GO:0009279">
    <property type="term" value="C:cell outer membrane"/>
    <property type="evidence" value="ECO:0007669"/>
    <property type="project" value="UniProtKB-SubCell"/>
</dbReference>
<name>A0AA37Q5W3_9BACT</name>
<keyword evidence="10" id="KW-1185">Reference proteome</keyword>
<dbReference type="PANTHER" id="PTHR35093:SF8">
    <property type="entry name" value="OUTER MEMBRANE PROTEIN NMB0088-RELATED"/>
    <property type="match status" value="1"/>
</dbReference>
<evidence type="ECO:0000313" key="9">
    <source>
        <dbReference type="EMBL" id="GLC27154.1"/>
    </source>
</evidence>
<proteinExistence type="inferred from homology"/>
<dbReference type="Gene3D" id="2.40.160.60">
    <property type="entry name" value="Outer membrane protein transport protein (OMPP1/FadL/TodX)"/>
    <property type="match status" value="1"/>
</dbReference>
<keyword evidence="4" id="KW-0812">Transmembrane</keyword>
<evidence type="ECO:0000256" key="6">
    <source>
        <dbReference type="ARBA" id="ARBA00023136"/>
    </source>
</evidence>
<evidence type="ECO:0000256" key="8">
    <source>
        <dbReference type="SAM" id="SignalP"/>
    </source>
</evidence>
<evidence type="ECO:0000256" key="7">
    <source>
        <dbReference type="ARBA" id="ARBA00023237"/>
    </source>
</evidence>
<dbReference type="GO" id="GO:0015483">
    <property type="term" value="F:long-chain fatty acid transporting porin activity"/>
    <property type="evidence" value="ECO:0007669"/>
    <property type="project" value="TreeGrafter"/>
</dbReference>
<evidence type="ECO:0000313" key="10">
    <source>
        <dbReference type="Proteomes" id="UP001161325"/>
    </source>
</evidence>
<comment type="subcellular location">
    <subcellularLocation>
        <location evidence="1">Cell outer membrane</location>
        <topology evidence="1">Multi-pass membrane protein</topology>
    </subcellularLocation>
</comment>
<dbReference type="SUPFAM" id="SSF56935">
    <property type="entry name" value="Porins"/>
    <property type="match status" value="1"/>
</dbReference>
<keyword evidence="6" id="KW-0472">Membrane</keyword>